<dbReference type="EMBL" id="FBWC01000041">
    <property type="protein sequence ID" value="CUX67546.1"/>
    <property type="molecule type" value="Genomic_DNA"/>
</dbReference>
<name>A0A1S7SFF0_AGRTU</name>
<sequence length="66" mass="7094">MRYWPVDDGEQFYNAGKICLDIIIGLTEPNRLREAMIRAAGEAGVGAIAVIHETEDVSKSGAISAC</sequence>
<reference evidence="1 2" key="1">
    <citation type="submission" date="2016-01" db="EMBL/GenBank/DDBJ databases">
        <authorList>
            <person name="Oliw E.H."/>
        </authorList>
    </citation>
    <scope>NUCLEOTIDE SEQUENCE [LARGE SCALE GENOMIC DNA]</scope>
    <source>
        <strain evidence="1 2">Kerr 14</strain>
    </source>
</reference>
<dbReference type="AlphaFoldDB" id="A0A1S7SFF0"/>
<evidence type="ECO:0000313" key="1">
    <source>
        <dbReference type="EMBL" id="CUX67546.1"/>
    </source>
</evidence>
<dbReference type="Proteomes" id="UP000191897">
    <property type="component" value="Unassembled WGS sequence"/>
</dbReference>
<dbReference type="RefSeq" id="WP_244557258.1">
    <property type="nucleotide sequence ID" value="NZ_LT009733.1"/>
</dbReference>
<evidence type="ECO:0000313" key="2">
    <source>
        <dbReference type="Proteomes" id="UP000191897"/>
    </source>
</evidence>
<organism evidence="1 2">
    <name type="scientific">Agrobacterium tumefaciens str. Kerr 14</name>
    <dbReference type="NCBI Taxonomy" id="1183424"/>
    <lineage>
        <taxon>Bacteria</taxon>
        <taxon>Pseudomonadati</taxon>
        <taxon>Pseudomonadota</taxon>
        <taxon>Alphaproteobacteria</taxon>
        <taxon>Hyphomicrobiales</taxon>
        <taxon>Rhizobiaceae</taxon>
        <taxon>Rhizobium/Agrobacterium group</taxon>
        <taxon>Agrobacterium</taxon>
        <taxon>Agrobacterium tumefaciens complex</taxon>
    </lineage>
</organism>
<dbReference type="Pfam" id="PF06169">
    <property type="entry name" value="DUF982"/>
    <property type="match status" value="1"/>
</dbReference>
<dbReference type="Gene3D" id="6.10.250.730">
    <property type="match status" value="1"/>
</dbReference>
<gene>
    <name evidence="1" type="ORF">AGR4C_pb20160</name>
</gene>
<dbReference type="InterPro" id="IPR010385">
    <property type="entry name" value="DUF982"/>
</dbReference>
<protein>
    <submittedName>
        <fullName evidence="1">Uncharacterized protein</fullName>
    </submittedName>
</protein>
<proteinExistence type="predicted"/>
<accession>A0A1S7SFF0</accession>